<feature type="domain" description="Sas10 C-terminal" evidence="6">
    <location>
        <begin position="353"/>
        <end position="425"/>
    </location>
</feature>
<evidence type="ECO:0000256" key="3">
    <source>
        <dbReference type="ARBA" id="ARBA00022553"/>
    </source>
</evidence>
<comment type="similarity">
    <text evidence="2">Belongs to the SAS10 family.</text>
</comment>
<evidence type="ECO:0000256" key="5">
    <source>
        <dbReference type="SAM" id="MobiDB-lite"/>
    </source>
</evidence>
<dbReference type="InterPro" id="IPR007146">
    <property type="entry name" value="Sas10/Utp3/C1D"/>
</dbReference>
<feature type="region of interest" description="Disordered" evidence="5">
    <location>
        <begin position="1"/>
        <end position="69"/>
    </location>
</feature>
<dbReference type="AlphaFoldDB" id="A0AAR5NZN5"/>
<evidence type="ECO:0000313" key="7">
    <source>
        <dbReference type="EnsemblMetazoa" id="XP_019754393.1"/>
    </source>
</evidence>
<dbReference type="PANTHER" id="PTHR13237">
    <property type="entry name" value="SOMETHING ABOUT SILENCING PROTEIN 10-RELATED"/>
    <property type="match status" value="1"/>
</dbReference>
<dbReference type="PANTHER" id="PTHR13237:SF8">
    <property type="entry name" value="SOMETHING ABOUT SILENCING PROTEIN 10"/>
    <property type="match status" value="1"/>
</dbReference>
<keyword evidence="4" id="KW-0539">Nucleus</keyword>
<reference evidence="8" key="1">
    <citation type="journal article" date="2013" name="Genome Biol.">
        <title>Draft genome of the mountain pine beetle, Dendroctonus ponderosae Hopkins, a major forest pest.</title>
        <authorList>
            <person name="Keeling C.I."/>
            <person name="Yuen M.M."/>
            <person name="Liao N.Y."/>
            <person name="Docking T.R."/>
            <person name="Chan S.K."/>
            <person name="Taylor G.A."/>
            <person name="Palmquist D.L."/>
            <person name="Jackman S.D."/>
            <person name="Nguyen A."/>
            <person name="Li M."/>
            <person name="Henderson H."/>
            <person name="Janes J.K."/>
            <person name="Zhao Y."/>
            <person name="Pandoh P."/>
            <person name="Moore R."/>
            <person name="Sperling F.A."/>
            <person name="Huber D.P."/>
            <person name="Birol I."/>
            <person name="Jones S.J."/>
            <person name="Bohlmann J."/>
        </authorList>
    </citation>
    <scope>NUCLEOTIDE SEQUENCE</scope>
</reference>
<feature type="compositionally biased region" description="Acidic residues" evidence="5">
    <location>
        <begin position="331"/>
        <end position="351"/>
    </location>
</feature>
<dbReference type="Pfam" id="PF09368">
    <property type="entry name" value="Sas10"/>
    <property type="match status" value="1"/>
</dbReference>
<dbReference type="EnsemblMetazoa" id="XM_019898834.1">
    <property type="protein sequence ID" value="XP_019754393.1"/>
    <property type="gene ID" value="LOC109533497"/>
</dbReference>
<proteinExistence type="inferred from homology"/>
<protein>
    <recommendedName>
        <fullName evidence="6">Sas10 C-terminal domain-containing protein</fullName>
    </recommendedName>
</protein>
<feature type="compositionally biased region" description="Acidic residues" evidence="5">
    <location>
        <begin position="1"/>
        <end position="14"/>
    </location>
</feature>
<feature type="region of interest" description="Disordered" evidence="5">
    <location>
        <begin position="300"/>
        <end position="353"/>
    </location>
</feature>
<organism evidence="7 8">
    <name type="scientific">Dendroctonus ponderosae</name>
    <name type="common">Mountain pine beetle</name>
    <dbReference type="NCBI Taxonomy" id="77166"/>
    <lineage>
        <taxon>Eukaryota</taxon>
        <taxon>Metazoa</taxon>
        <taxon>Ecdysozoa</taxon>
        <taxon>Arthropoda</taxon>
        <taxon>Hexapoda</taxon>
        <taxon>Insecta</taxon>
        <taxon>Pterygota</taxon>
        <taxon>Neoptera</taxon>
        <taxon>Endopterygota</taxon>
        <taxon>Coleoptera</taxon>
        <taxon>Polyphaga</taxon>
        <taxon>Cucujiformia</taxon>
        <taxon>Curculionidae</taxon>
        <taxon>Scolytinae</taxon>
        <taxon>Dendroctonus</taxon>
    </lineage>
</organism>
<sequence>MFEDSEDDYDSEEDAVIRKQLRKGREPDDSDSEVGVLGVGSDHDSDEQSDIAVSDVEGQDDDDDLPDARAWGKQKKKYYGADYVDPDYGGFQGKNTHAAEVEQEEAQELQNQLMAQLDVNLLEVSDMFKNLEPDGNEQVEELLKIDLSKLTAKQKLQRLKKESPEFFVIVEDLKVKINIAKEYLQPIVQRVQKNAIPQCKATEFVQTYYRTVLNYATNIYMYLLLKCNNRLKNHPITQRLYQYRQLLSKIEPVFEAIIKPQIDVLMDQEALEDGMKAKEEKVKSKKMRTLKLLSTLQTARKRVADGDHQPSKKSKFNIEETSGKKVSFQTEDSESDGEMAEEGTEPVENNEESTKRAITYQIAKNKGLTPYRKKELRNPRVKHKMKFRKALIRRKGAVREPRRELTRYAGEISGIKAYLSKSIKIKS</sequence>
<comment type="subcellular location">
    <subcellularLocation>
        <location evidence="1">Nucleus</location>
    </subcellularLocation>
</comment>
<evidence type="ECO:0000259" key="6">
    <source>
        <dbReference type="Pfam" id="PF09368"/>
    </source>
</evidence>
<evidence type="ECO:0000256" key="2">
    <source>
        <dbReference type="ARBA" id="ARBA00010979"/>
    </source>
</evidence>
<accession>A0AAR5NZN5</accession>
<evidence type="ECO:0000256" key="1">
    <source>
        <dbReference type="ARBA" id="ARBA00004123"/>
    </source>
</evidence>
<evidence type="ECO:0000256" key="4">
    <source>
        <dbReference type="ARBA" id="ARBA00023242"/>
    </source>
</evidence>
<dbReference type="InterPro" id="IPR018972">
    <property type="entry name" value="Sas10_C_dom"/>
</dbReference>
<name>A0AAR5NZN5_DENPD</name>
<keyword evidence="3" id="KW-0597">Phosphoprotein</keyword>
<reference evidence="7" key="2">
    <citation type="submission" date="2024-08" db="UniProtKB">
        <authorList>
            <consortium name="EnsemblMetazoa"/>
        </authorList>
    </citation>
    <scope>IDENTIFICATION</scope>
</reference>
<dbReference type="Proteomes" id="UP000019118">
    <property type="component" value="Unassembled WGS sequence"/>
</dbReference>
<dbReference type="Pfam" id="PF04000">
    <property type="entry name" value="Sas10_Utp3"/>
    <property type="match status" value="1"/>
</dbReference>
<evidence type="ECO:0000313" key="8">
    <source>
        <dbReference type="Proteomes" id="UP000019118"/>
    </source>
</evidence>
<dbReference type="GO" id="GO:0000462">
    <property type="term" value="P:maturation of SSU-rRNA from tricistronic rRNA transcript (SSU-rRNA, 5.8S rRNA, LSU-rRNA)"/>
    <property type="evidence" value="ECO:0007669"/>
    <property type="project" value="TreeGrafter"/>
</dbReference>
<dbReference type="GO" id="GO:0032040">
    <property type="term" value="C:small-subunit processome"/>
    <property type="evidence" value="ECO:0007669"/>
    <property type="project" value="TreeGrafter"/>
</dbReference>
<keyword evidence="8" id="KW-1185">Reference proteome</keyword>
<feature type="compositionally biased region" description="Basic and acidic residues" evidence="5">
    <location>
        <begin position="302"/>
        <end position="323"/>
    </location>
</feature>